<protein>
    <submittedName>
        <fullName evidence="1">Uncharacterized protein</fullName>
    </submittedName>
</protein>
<dbReference type="RefSeq" id="XP_011132652.1">
    <property type="nucleotide sequence ID" value="XM_011134350.1"/>
</dbReference>
<dbReference type="GeneID" id="22915079"/>
<dbReference type="Proteomes" id="UP000019763">
    <property type="component" value="Unassembled WGS sequence"/>
</dbReference>
<organism evidence="1 2">
    <name type="scientific">Gregarina niphandrodes</name>
    <name type="common">Septate eugregarine</name>
    <dbReference type="NCBI Taxonomy" id="110365"/>
    <lineage>
        <taxon>Eukaryota</taxon>
        <taxon>Sar</taxon>
        <taxon>Alveolata</taxon>
        <taxon>Apicomplexa</taxon>
        <taxon>Conoidasida</taxon>
        <taxon>Gregarinasina</taxon>
        <taxon>Eugregarinorida</taxon>
        <taxon>Gregarinidae</taxon>
        <taxon>Gregarina</taxon>
    </lineage>
</organism>
<evidence type="ECO:0000313" key="2">
    <source>
        <dbReference type="Proteomes" id="UP000019763"/>
    </source>
</evidence>
<keyword evidence="2" id="KW-1185">Reference proteome</keyword>
<reference evidence="1" key="1">
    <citation type="submission" date="2013-12" db="EMBL/GenBank/DDBJ databases">
        <authorList>
            <person name="Omoto C.K."/>
            <person name="Sibley D."/>
            <person name="Venepally P."/>
            <person name="Hadjithomas M."/>
            <person name="Karamycheva S."/>
            <person name="Brunk B."/>
            <person name="Roos D."/>
            <person name="Caler E."/>
            <person name="Lorenzi H."/>
        </authorList>
    </citation>
    <scope>NUCLEOTIDE SEQUENCE</scope>
</reference>
<accession>A0A023B023</accession>
<sequence length="132" mass="13805">MLLFQPTVVIAGYDPTSSSKLSFYETRDLAGVKVDVDVVMVIENTSRVPGQLKFSGSLADTTGIQLVALGNGTLSVVIMTGYVKGLSSSGGVNRSVVPLKARQALVVDFAFHGATSGFGLATFDDYALRLAA</sequence>
<dbReference type="AlphaFoldDB" id="A0A023B023"/>
<proteinExistence type="predicted"/>
<name>A0A023B023_GRENI</name>
<dbReference type="VEuPathDB" id="CryptoDB:GNI_143280"/>
<gene>
    <name evidence="1" type="ORF">GNI_143280</name>
</gene>
<dbReference type="EMBL" id="AFNH02001059">
    <property type="protein sequence ID" value="EZG44828.1"/>
    <property type="molecule type" value="Genomic_DNA"/>
</dbReference>
<evidence type="ECO:0000313" key="1">
    <source>
        <dbReference type="EMBL" id="EZG44828.1"/>
    </source>
</evidence>
<comment type="caution">
    <text evidence="1">The sequence shown here is derived from an EMBL/GenBank/DDBJ whole genome shotgun (WGS) entry which is preliminary data.</text>
</comment>